<dbReference type="SUPFAM" id="SSF52009">
    <property type="entry name" value="Phosphohistidine domain"/>
    <property type="match status" value="1"/>
</dbReference>
<evidence type="ECO:0000256" key="6">
    <source>
        <dbReference type="ARBA" id="ARBA00046577"/>
    </source>
</evidence>
<dbReference type="NCBIfam" id="NF008478">
    <property type="entry name" value="PRK11377.1"/>
    <property type="match status" value="1"/>
</dbReference>
<dbReference type="GO" id="GO:0047324">
    <property type="term" value="F:phosphoenolpyruvate-glycerone phosphotransferase activity"/>
    <property type="evidence" value="ECO:0007669"/>
    <property type="project" value="UniProtKB-EC"/>
</dbReference>
<comment type="caution">
    <text evidence="9">The sequence shown here is derived from an EMBL/GenBank/DDBJ whole genome shotgun (WGS) entry which is preliminary data.</text>
</comment>
<dbReference type="NCBIfam" id="TIGR02364">
    <property type="entry name" value="dha_pts"/>
    <property type="match status" value="1"/>
</dbReference>
<dbReference type="PROSITE" id="PS00369">
    <property type="entry name" value="PTS_HPR_HIS"/>
    <property type="match status" value="1"/>
</dbReference>
<evidence type="ECO:0000256" key="3">
    <source>
        <dbReference type="ARBA" id="ARBA00007837"/>
    </source>
</evidence>
<dbReference type="InterPro" id="IPR036637">
    <property type="entry name" value="Phosphohistidine_dom_sf"/>
</dbReference>
<dbReference type="InterPro" id="IPR008279">
    <property type="entry name" value="PEP-util_enz_mobile_dom"/>
</dbReference>
<dbReference type="CDD" id="cd00367">
    <property type="entry name" value="PTS-HPr_like"/>
    <property type="match status" value="1"/>
</dbReference>
<dbReference type="Pfam" id="PF03610">
    <property type="entry name" value="EIIA-man"/>
    <property type="match status" value="1"/>
</dbReference>
<evidence type="ECO:0000256" key="4">
    <source>
        <dbReference type="ARBA" id="ARBA00012095"/>
    </source>
</evidence>
<dbReference type="Pfam" id="PF05524">
    <property type="entry name" value="PEP-utilisers_N"/>
    <property type="match status" value="1"/>
</dbReference>
<evidence type="ECO:0000313" key="11">
    <source>
        <dbReference type="Proteomes" id="UP000867740"/>
    </source>
</evidence>
<dbReference type="SUPFAM" id="SSF47831">
    <property type="entry name" value="Enzyme I of the PEP:sugar phosphotransferase system HPr-binding (sub)domain"/>
    <property type="match status" value="1"/>
</dbReference>
<dbReference type="InterPro" id="IPR000032">
    <property type="entry name" value="HPr-like"/>
</dbReference>
<dbReference type="GO" id="GO:0019563">
    <property type="term" value="P:glycerol catabolic process"/>
    <property type="evidence" value="ECO:0007669"/>
    <property type="project" value="InterPro"/>
</dbReference>
<dbReference type="GO" id="GO:0016020">
    <property type="term" value="C:membrane"/>
    <property type="evidence" value="ECO:0007669"/>
    <property type="project" value="InterPro"/>
</dbReference>
<keyword evidence="5 9" id="KW-0808">Transferase</keyword>
<dbReference type="PANTHER" id="PTHR38594">
    <property type="entry name" value="PEP-DEPENDENT DIHYDROXYACETONE KINASE, PHOSPHORYL DONOR SUBUNIT DHAM"/>
    <property type="match status" value="1"/>
</dbReference>
<evidence type="ECO:0000259" key="8">
    <source>
        <dbReference type="PROSITE" id="PS51350"/>
    </source>
</evidence>
<dbReference type="InterPro" id="IPR036618">
    <property type="entry name" value="PtsI_HPr-bd_sf"/>
</dbReference>
<organism evidence="9 11">
    <name type="scientific">Kluyvera intermedia</name>
    <name type="common">Enterobacter intermedius</name>
    <dbReference type="NCBI Taxonomy" id="61648"/>
    <lineage>
        <taxon>Bacteria</taxon>
        <taxon>Pseudomonadati</taxon>
        <taxon>Pseudomonadota</taxon>
        <taxon>Gammaproteobacteria</taxon>
        <taxon>Enterobacterales</taxon>
        <taxon>Enterobacteriaceae</taxon>
        <taxon>Kluyvera</taxon>
    </lineage>
</organism>
<feature type="domain" description="PTS EIIA type-4" evidence="7">
    <location>
        <begin position="1"/>
        <end position="135"/>
    </location>
</feature>
<dbReference type="AlphaFoldDB" id="A0A9P3T5S1"/>
<reference evidence="9" key="1">
    <citation type="journal article" date="2018" name="Genome Biol.">
        <title>SKESA: strategic k-mer extension for scrupulous assemblies.</title>
        <authorList>
            <person name="Souvorov A."/>
            <person name="Agarwala R."/>
            <person name="Lipman D.J."/>
        </authorList>
    </citation>
    <scope>NUCLEOTIDE SEQUENCE</scope>
    <source>
        <strain evidence="9">CAVp300</strain>
    </source>
</reference>
<evidence type="ECO:0000256" key="2">
    <source>
        <dbReference type="ARBA" id="ARBA00002788"/>
    </source>
</evidence>
<dbReference type="PANTHER" id="PTHR38594:SF1">
    <property type="entry name" value="PEP-DEPENDENT DIHYDROXYACETONE KINASE, PHOSPHORYL DONOR SUBUNIT DHAM"/>
    <property type="match status" value="1"/>
</dbReference>
<dbReference type="Gene3D" id="3.40.50.510">
    <property type="entry name" value="Phosphotransferase system, mannose-type IIA component"/>
    <property type="match status" value="1"/>
</dbReference>
<dbReference type="EMBL" id="DACSUM010000006">
    <property type="protein sequence ID" value="HAT3580776.1"/>
    <property type="molecule type" value="Genomic_DNA"/>
</dbReference>
<comment type="subunit">
    <text evidence="6">Homodimer. The dihydroxyacetone kinase complex is composed of a homodimer of DhaM, a homodimer of DhaK and the subunit DhaL.</text>
</comment>
<dbReference type="InterPro" id="IPR001020">
    <property type="entry name" value="PTS_HPr_His_P_site"/>
</dbReference>
<dbReference type="SUPFAM" id="SSF53062">
    <property type="entry name" value="PTS system fructose IIA component-like"/>
    <property type="match status" value="1"/>
</dbReference>
<dbReference type="Gene3D" id="1.10.274.10">
    <property type="entry name" value="PtsI, HPr-binding domain"/>
    <property type="match status" value="1"/>
</dbReference>
<evidence type="ECO:0000256" key="5">
    <source>
        <dbReference type="ARBA" id="ARBA00022679"/>
    </source>
</evidence>
<proteinExistence type="inferred from homology"/>
<dbReference type="SUPFAM" id="SSF55594">
    <property type="entry name" value="HPr-like"/>
    <property type="match status" value="1"/>
</dbReference>
<dbReference type="GO" id="GO:0009401">
    <property type="term" value="P:phosphoenolpyruvate-dependent sugar phosphotransferase system"/>
    <property type="evidence" value="ECO:0007669"/>
    <property type="project" value="InterPro"/>
</dbReference>
<dbReference type="Pfam" id="PF00391">
    <property type="entry name" value="PEP-utilizers"/>
    <property type="match status" value="1"/>
</dbReference>
<dbReference type="Proteomes" id="UP000867740">
    <property type="component" value="Unassembled WGS sequence"/>
</dbReference>
<feature type="domain" description="HPr" evidence="8">
    <location>
        <begin position="155"/>
        <end position="244"/>
    </location>
</feature>
<dbReference type="Gene3D" id="3.30.1340.10">
    <property type="entry name" value="HPr-like"/>
    <property type="match status" value="1"/>
</dbReference>
<evidence type="ECO:0000256" key="1">
    <source>
        <dbReference type="ARBA" id="ARBA00001113"/>
    </source>
</evidence>
<accession>A0A9P3T5S1</accession>
<name>A0A9P3T5S1_KLUIN</name>
<evidence type="ECO:0000259" key="7">
    <source>
        <dbReference type="PROSITE" id="PS51096"/>
    </source>
</evidence>
<evidence type="ECO:0000313" key="9">
    <source>
        <dbReference type="EMBL" id="HAT3580776.1"/>
    </source>
</evidence>
<dbReference type="Gene3D" id="3.50.30.10">
    <property type="entry name" value="Phosphohistidine domain"/>
    <property type="match status" value="1"/>
</dbReference>
<comment type="catalytic activity">
    <reaction evidence="1">
        <text>dihydroxyacetone + phosphoenolpyruvate = dihydroxyacetone phosphate + pyruvate</text>
        <dbReference type="Rhea" id="RHEA:18381"/>
        <dbReference type="ChEBI" id="CHEBI:15361"/>
        <dbReference type="ChEBI" id="CHEBI:16016"/>
        <dbReference type="ChEBI" id="CHEBI:57642"/>
        <dbReference type="ChEBI" id="CHEBI:58702"/>
        <dbReference type="EC" id="2.7.1.121"/>
    </reaction>
</comment>
<keyword evidence="9" id="KW-0418">Kinase</keyword>
<dbReference type="RefSeq" id="WP_047370708.1">
    <property type="nucleotide sequence ID" value="NZ_CABMNU010000005.1"/>
</dbReference>
<sequence>MVNLVIVSHSAQLGQGVGELARQMLTGDGCKLAIAAGIDDPENPIGTDPIKVMEAIESVADTDHVLVMMDIGSALLSAETALELLDPDIAGKVRLCAAPLVEGTLAATVSAATGSDIDKVIADAQNALQAKRVQLGLDAQQEAPPLPQTDDDLQEDARTVTVTVHNPNGLHVRPASRLVAALAGFDARLLLEKEGKCVKPDSINQIALLQVRCHDTLRLIARGPQAELALAAFERLAQENFGETLTAQHPEATPDVPLQMTGQALRYTPGELPLAQATVRTPQEEMARLHSAVKDTLDDLSDLIRLAEEKFSPDIAAIFAGHQTLLDDQDLMDSAWEMLRQRKCTAEWAWHKILMELSSQYRHLDDAYLQARYIDIEDLLHRTHLHLAQALENIPTPLRPSILIARDLYPSVMLQLEKKNIAGIALLQGSPHSHSAIIAREAGISVLYQQSNALANVRNGETLTLDAARTE</sequence>
<dbReference type="InterPro" id="IPR039643">
    <property type="entry name" value="DhaM"/>
</dbReference>
<comment type="function">
    <text evidence="2">Component of the dihydroxyacetone kinase complex, which is responsible for the phosphoenolpyruvate (PEP)-dependent phosphorylation of dihydroxyacetone. DhaM serves as the phosphoryl donor. Is phosphorylated by phosphoenolpyruvate in an EI- and HPr-dependent reaction, and a phosphorelay system on histidine residues finally leads to phosphoryl transfer to DhaL and dihydroxyacetone.</text>
</comment>
<dbReference type="InterPro" id="IPR035895">
    <property type="entry name" value="HPr-like_sf"/>
</dbReference>
<dbReference type="EMBL" id="DACSUM010000145">
    <property type="protein sequence ID" value="HAT3585180.1"/>
    <property type="molecule type" value="Genomic_DNA"/>
</dbReference>
<dbReference type="InterPro" id="IPR004701">
    <property type="entry name" value="PTS_EIIA_man-typ"/>
</dbReference>
<dbReference type="Pfam" id="PF00381">
    <property type="entry name" value="PTS-HPr"/>
    <property type="match status" value="1"/>
</dbReference>
<dbReference type="InterPro" id="IPR012844">
    <property type="entry name" value="DhaM_N"/>
</dbReference>
<protein>
    <recommendedName>
        <fullName evidence="4">phosphoenolpyruvate--glycerone phosphotransferase</fullName>
        <ecNumber evidence="4">2.7.1.121</ecNumber>
    </recommendedName>
</protein>
<dbReference type="PROSITE" id="PS51096">
    <property type="entry name" value="PTS_EIIA_TYPE_4"/>
    <property type="match status" value="1"/>
</dbReference>
<dbReference type="InterPro" id="IPR008731">
    <property type="entry name" value="PTS_EIN"/>
</dbReference>
<reference evidence="9" key="2">
    <citation type="submission" date="2020-10" db="EMBL/GenBank/DDBJ databases">
        <authorList>
            <consortium name="NCBI Pathogen Detection Project"/>
        </authorList>
    </citation>
    <scope>NUCLEOTIDE SEQUENCE</scope>
    <source>
        <strain evidence="9">CAVp300</strain>
    </source>
</reference>
<comment type="similarity">
    <text evidence="3">Belongs to the PEP-utilizing enzyme family.</text>
</comment>
<dbReference type="InterPro" id="IPR036662">
    <property type="entry name" value="PTS_EIIA_man-typ_sf"/>
</dbReference>
<dbReference type="PROSITE" id="PS51350">
    <property type="entry name" value="PTS_HPR_DOM"/>
    <property type="match status" value="1"/>
</dbReference>
<gene>
    <name evidence="9" type="primary">dhaM</name>
    <name evidence="9" type="ORF">I8531_001037</name>
    <name evidence="10" type="ORF">I8531_005607</name>
</gene>
<evidence type="ECO:0000313" key="10">
    <source>
        <dbReference type="EMBL" id="HAT3585180.1"/>
    </source>
</evidence>
<dbReference type="EC" id="2.7.1.121" evidence="4"/>